<dbReference type="OrthoDB" id="7872651at2"/>
<dbReference type="EMBL" id="BLJE01000001">
    <property type="protein sequence ID" value="GFE63520.1"/>
    <property type="molecule type" value="Genomic_DNA"/>
</dbReference>
<keyword evidence="1" id="KW-0812">Transmembrane</keyword>
<dbReference type="Pfam" id="PF20082">
    <property type="entry name" value="DUF6476"/>
    <property type="match status" value="1"/>
</dbReference>
<feature type="transmembrane region" description="Helical" evidence="1">
    <location>
        <begin position="20"/>
        <end position="45"/>
    </location>
</feature>
<protein>
    <submittedName>
        <fullName evidence="2">Uncharacterized protein</fullName>
    </submittedName>
</protein>
<proteinExistence type="predicted"/>
<evidence type="ECO:0000256" key="1">
    <source>
        <dbReference type="SAM" id="Phobius"/>
    </source>
</evidence>
<organism evidence="2 3">
    <name type="scientific">Litoreibacter roseus</name>
    <dbReference type="NCBI Taxonomy" id="2601869"/>
    <lineage>
        <taxon>Bacteria</taxon>
        <taxon>Pseudomonadati</taxon>
        <taxon>Pseudomonadota</taxon>
        <taxon>Alphaproteobacteria</taxon>
        <taxon>Rhodobacterales</taxon>
        <taxon>Roseobacteraceae</taxon>
        <taxon>Litoreibacter</taxon>
    </lineage>
</organism>
<dbReference type="Proteomes" id="UP000436822">
    <property type="component" value="Unassembled WGS sequence"/>
</dbReference>
<reference evidence="2 3" key="1">
    <citation type="submission" date="2019-12" db="EMBL/GenBank/DDBJ databases">
        <title>Litoreibacter badius sp. nov., a novel bacteriochlorophyll a-containing bacterium in the genus Litoreibacter.</title>
        <authorList>
            <person name="Kanamuro M."/>
            <person name="Takabe Y."/>
            <person name="Mori K."/>
            <person name="Takaichi S."/>
            <person name="Hanada S."/>
        </authorList>
    </citation>
    <scope>NUCLEOTIDE SEQUENCE [LARGE SCALE GENOMIC DNA]</scope>
    <source>
        <strain evidence="2 3">K6</strain>
    </source>
</reference>
<gene>
    <name evidence="2" type="ORF">KIN_05940</name>
</gene>
<dbReference type="InterPro" id="IPR045519">
    <property type="entry name" value="DUF6476"/>
</dbReference>
<sequence>MNDGPGLDDIPTEEPANLRFLRRLVTTLTAVMILGLLVLIALFVIRLQPATLALPDAITLPNGVTAQSFTRGRTWYAVVTEDDQILIFDIETGDLRQTIEIE</sequence>
<evidence type="ECO:0000313" key="3">
    <source>
        <dbReference type="Proteomes" id="UP000436822"/>
    </source>
</evidence>
<dbReference type="SUPFAM" id="SSF50969">
    <property type="entry name" value="YVTN repeat-like/Quinoprotein amine dehydrogenase"/>
    <property type="match status" value="1"/>
</dbReference>
<name>A0A6N6JCF9_9RHOB</name>
<keyword evidence="1" id="KW-1133">Transmembrane helix</keyword>
<dbReference type="InterPro" id="IPR011044">
    <property type="entry name" value="Quino_amine_DH_bsu"/>
</dbReference>
<keyword evidence="3" id="KW-1185">Reference proteome</keyword>
<accession>A0A6N6JCF9</accession>
<dbReference type="RefSeq" id="WP_159804449.1">
    <property type="nucleotide sequence ID" value="NZ_BLJE01000001.1"/>
</dbReference>
<dbReference type="AlphaFoldDB" id="A0A6N6JCF9"/>
<comment type="caution">
    <text evidence="2">The sequence shown here is derived from an EMBL/GenBank/DDBJ whole genome shotgun (WGS) entry which is preliminary data.</text>
</comment>
<keyword evidence="1" id="KW-0472">Membrane</keyword>
<evidence type="ECO:0000313" key="2">
    <source>
        <dbReference type="EMBL" id="GFE63520.1"/>
    </source>
</evidence>